<evidence type="ECO:0000313" key="1">
    <source>
        <dbReference type="EMBL" id="CAF4569543.1"/>
    </source>
</evidence>
<reference evidence="1" key="1">
    <citation type="submission" date="2021-02" db="EMBL/GenBank/DDBJ databases">
        <authorList>
            <person name="Nowell W R."/>
        </authorList>
    </citation>
    <scope>NUCLEOTIDE SEQUENCE</scope>
</reference>
<protein>
    <submittedName>
        <fullName evidence="1">Uncharacterized protein</fullName>
    </submittedName>
</protein>
<accession>A0A8S2YSQ0</accession>
<dbReference type="EMBL" id="CAJOBA010116762">
    <property type="protein sequence ID" value="CAF4569543.1"/>
    <property type="molecule type" value="Genomic_DNA"/>
</dbReference>
<name>A0A8S2YSQ0_9BILA</name>
<proteinExistence type="predicted"/>
<comment type="caution">
    <text evidence="1">The sequence shown here is derived from an EMBL/GenBank/DDBJ whole genome shotgun (WGS) entry which is preliminary data.</text>
</comment>
<sequence>MVFLGLRDYEPAMVTDSDGV</sequence>
<dbReference type="AlphaFoldDB" id="A0A8S2YSQ0"/>
<organism evidence="1 2">
    <name type="scientific">Didymodactylos carnosus</name>
    <dbReference type="NCBI Taxonomy" id="1234261"/>
    <lineage>
        <taxon>Eukaryota</taxon>
        <taxon>Metazoa</taxon>
        <taxon>Spiralia</taxon>
        <taxon>Gnathifera</taxon>
        <taxon>Rotifera</taxon>
        <taxon>Eurotatoria</taxon>
        <taxon>Bdelloidea</taxon>
        <taxon>Philodinida</taxon>
        <taxon>Philodinidae</taxon>
        <taxon>Didymodactylos</taxon>
    </lineage>
</organism>
<dbReference type="Proteomes" id="UP000682733">
    <property type="component" value="Unassembled WGS sequence"/>
</dbReference>
<feature type="non-terminal residue" evidence="1">
    <location>
        <position position="20"/>
    </location>
</feature>
<gene>
    <name evidence="1" type="ORF">TMI583_LOCUS50126</name>
</gene>
<evidence type="ECO:0000313" key="2">
    <source>
        <dbReference type="Proteomes" id="UP000682733"/>
    </source>
</evidence>